<feature type="chain" id="PRO_5016340740" evidence="7">
    <location>
        <begin position="24"/>
        <end position="397"/>
    </location>
</feature>
<dbReference type="GO" id="GO:0009279">
    <property type="term" value="C:cell outer membrane"/>
    <property type="evidence" value="ECO:0007669"/>
    <property type="project" value="UniProtKB-SubCell"/>
</dbReference>
<keyword evidence="4" id="KW-0472">Membrane</keyword>
<keyword evidence="2" id="KW-1134">Transmembrane beta strand</keyword>
<dbReference type="AlphaFoldDB" id="A0A318L1N3"/>
<evidence type="ECO:0000256" key="6">
    <source>
        <dbReference type="SAM" id="Coils"/>
    </source>
</evidence>
<dbReference type="Gene3D" id="1.20.1600.10">
    <property type="entry name" value="Outer membrane efflux proteins (OEP)"/>
    <property type="match status" value="1"/>
</dbReference>
<keyword evidence="9" id="KW-1185">Reference proteome</keyword>
<organism evidence="8 9">
    <name type="scientific">Rivihabitans pingtungensis</name>
    <dbReference type="NCBI Taxonomy" id="1054498"/>
    <lineage>
        <taxon>Bacteria</taxon>
        <taxon>Pseudomonadati</taxon>
        <taxon>Pseudomonadota</taxon>
        <taxon>Betaproteobacteria</taxon>
        <taxon>Neisseriales</taxon>
        <taxon>Aquaspirillaceae</taxon>
        <taxon>Rivihabitans</taxon>
    </lineage>
</organism>
<sequence>MQASSFCRLALAVWLGLAAPAQAASLAEAFDRAWAARQAVSEARQQLRDSQREASDAWLPGPPALTLSQRSDRLDRNAGLREWEVELSAPLWLWGQRELARRLAEREQDAEQHARALARWQLAGALREAWWEARLAELDAAAAQQRLHTQRALEADAMRRVNAGQEAPLAHNQAAGARAQAETDWLRAQAQARRALNQFTAAARGAALPQQAEPAHPSALPDAHPLLASLDARVAAAQARLAQANGDSRDAPELALTLTRERGARSEPYQNLAKLSLKIPFGGQARNGPRMAQANVELSEALAELHAGREQLAQDIDSARLARELGQQQARAQAEALQLAEQRLGWIQRAVRAGQLSAPEQWRAQSELHEARSQAQRAQLEAGRAHSRYLQAIGALP</sequence>
<dbReference type="Proteomes" id="UP000247555">
    <property type="component" value="Unassembled WGS sequence"/>
</dbReference>
<dbReference type="PANTHER" id="PTHR30026">
    <property type="entry name" value="OUTER MEMBRANE PROTEIN TOLC"/>
    <property type="match status" value="1"/>
</dbReference>
<accession>A0A318L1N3</accession>
<feature type="signal peptide" evidence="7">
    <location>
        <begin position="1"/>
        <end position="23"/>
    </location>
</feature>
<dbReference type="GO" id="GO:1990281">
    <property type="term" value="C:efflux pump complex"/>
    <property type="evidence" value="ECO:0007669"/>
    <property type="project" value="TreeGrafter"/>
</dbReference>
<keyword evidence="5" id="KW-0998">Cell outer membrane</keyword>
<evidence type="ECO:0000256" key="1">
    <source>
        <dbReference type="ARBA" id="ARBA00004442"/>
    </source>
</evidence>
<dbReference type="PANTHER" id="PTHR30026:SF20">
    <property type="entry name" value="OUTER MEMBRANE PROTEIN TOLC"/>
    <property type="match status" value="1"/>
</dbReference>
<feature type="coiled-coil region" evidence="6">
    <location>
        <begin position="291"/>
        <end position="342"/>
    </location>
</feature>
<dbReference type="GO" id="GO:0015288">
    <property type="term" value="F:porin activity"/>
    <property type="evidence" value="ECO:0007669"/>
    <property type="project" value="TreeGrafter"/>
</dbReference>
<comment type="caution">
    <text evidence="8">The sequence shown here is derived from an EMBL/GenBank/DDBJ whole genome shotgun (WGS) entry which is preliminary data.</text>
</comment>
<dbReference type="EMBL" id="QJKI01000035">
    <property type="protein sequence ID" value="PXX74037.1"/>
    <property type="molecule type" value="Genomic_DNA"/>
</dbReference>
<comment type="subcellular location">
    <subcellularLocation>
        <location evidence="1">Cell outer membrane</location>
    </subcellularLocation>
</comment>
<dbReference type="SUPFAM" id="SSF56954">
    <property type="entry name" value="Outer membrane efflux proteins (OEP)"/>
    <property type="match status" value="1"/>
</dbReference>
<keyword evidence="3" id="KW-0812">Transmembrane</keyword>
<reference evidence="8 9" key="1">
    <citation type="submission" date="2018-05" db="EMBL/GenBank/DDBJ databases">
        <title>Genomic Encyclopedia of Type Strains, Phase IV (KMG-IV): sequencing the most valuable type-strain genomes for metagenomic binning, comparative biology and taxonomic classification.</title>
        <authorList>
            <person name="Goeker M."/>
        </authorList>
    </citation>
    <scope>NUCLEOTIDE SEQUENCE [LARGE SCALE GENOMIC DNA]</scope>
    <source>
        <strain evidence="8 9">DSM 29661</strain>
    </source>
</reference>
<keyword evidence="6" id="KW-0175">Coiled coil</keyword>
<evidence type="ECO:0000256" key="5">
    <source>
        <dbReference type="ARBA" id="ARBA00023237"/>
    </source>
</evidence>
<proteinExistence type="predicted"/>
<evidence type="ECO:0000256" key="7">
    <source>
        <dbReference type="SAM" id="SignalP"/>
    </source>
</evidence>
<dbReference type="RefSeq" id="WP_110392166.1">
    <property type="nucleotide sequence ID" value="NZ_DAIPEO010000059.1"/>
</dbReference>
<evidence type="ECO:0000313" key="8">
    <source>
        <dbReference type="EMBL" id="PXX74037.1"/>
    </source>
</evidence>
<keyword evidence="7" id="KW-0732">Signal</keyword>
<name>A0A318L1N3_9NEIS</name>
<gene>
    <name evidence="8" type="ORF">DFR34_13519</name>
</gene>
<dbReference type="InterPro" id="IPR051906">
    <property type="entry name" value="TolC-like"/>
</dbReference>
<evidence type="ECO:0000256" key="2">
    <source>
        <dbReference type="ARBA" id="ARBA00022452"/>
    </source>
</evidence>
<evidence type="ECO:0000313" key="9">
    <source>
        <dbReference type="Proteomes" id="UP000247555"/>
    </source>
</evidence>
<evidence type="ECO:0000256" key="3">
    <source>
        <dbReference type="ARBA" id="ARBA00022692"/>
    </source>
</evidence>
<evidence type="ECO:0000256" key="4">
    <source>
        <dbReference type="ARBA" id="ARBA00023136"/>
    </source>
</evidence>
<dbReference type="GO" id="GO:0015562">
    <property type="term" value="F:efflux transmembrane transporter activity"/>
    <property type="evidence" value="ECO:0007669"/>
    <property type="project" value="InterPro"/>
</dbReference>
<protein>
    <submittedName>
        <fullName evidence="8">Outer membrane protein TolC</fullName>
    </submittedName>
</protein>
<dbReference type="OrthoDB" id="8558511at2"/>